<evidence type="ECO:0000313" key="2">
    <source>
        <dbReference type="EMBL" id="KAL1246040.1"/>
    </source>
</evidence>
<dbReference type="Proteomes" id="UP001558632">
    <property type="component" value="Unassembled WGS sequence"/>
</dbReference>
<comment type="caution">
    <text evidence="2">The sequence shown here is derived from an EMBL/GenBank/DDBJ whole genome shotgun (WGS) entry which is preliminary data.</text>
</comment>
<reference evidence="2 3" key="1">
    <citation type="submission" date="2024-07" db="EMBL/GenBank/DDBJ databases">
        <title>Enhanced genomic and transcriptomic resources for Trichinella pseudospiralis and T. spiralis underpin the discovery of pronounced molecular differences between stages and species.</title>
        <authorList>
            <person name="Pasi K.K."/>
            <person name="La Rosa G."/>
            <person name="Gomez-Morales M.A."/>
            <person name="Tosini F."/>
            <person name="Sumanam S."/>
            <person name="Young N.D."/>
            <person name="Chang B.C."/>
            <person name="Robin G.B."/>
        </authorList>
    </citation>
    <scope>NUCLEOTIDE SEQUENCE [LARGE SCALE GENOMIC DNA]</scope>
    <source>
        <strain evidence="2">ISS534</strain>
    </source>
</reference>
<keyword evidence="3" id="KW-1185">Reference proteome</keyword>
<protein>
    <submittedName>
        <fullName evidence="2">Replication factor C large subunit</fullName>
    </submittedName>
</protein>
<accession>A0ABR3L0U5</accession>
<organism evidence="2 3">
    <name type="scientific">Trichinella spiralis</name>
    <name type="common">Trichina worm</name>
    <dbReference type="NCBI Taxonomy" id="6334"/>
    <lineage>
        <taxon>Eukaryota</taxon>
        <taxon>Metazoa</taxon>
        <taxon>Ecdysozoa</taxon>
        <taxon>Nematoda</taxon>
        <taxon>Enoplea</taxon>
        <taxon>Dorylaimia</taxon>
        <taxon>Trichinellida</taxon>
        <taxon>Trichinellidae</taxon>
        <taxon>Trichinella</taxon>
    </lineage>
</organism>
<evidence type="ECO:0000256" key="1">
    <source>
        <dbReference type="SAM" id="MobiDB-lite"/>
    </source>
</evidence>
<sequence>MEKQKSTDNLFSKFGCALRLNDKEQESVLDQLLLTVKRAENPTHSLRGSHFTTVHQQSNCRNNFIQNQDKPTTSFDGQAVLRFPLAHRHVQGVAAAARFVKHTSGSSKRLHHDHIHGNSGRGGQRQSVDSLARDAQQRAGHQANGHHPALREGVVPSCTNAHRIGQGRSILR</sequence>
<dbReference type="EMBL" id="JBEUSY010000041">
    <property type="protein sequence ID" value="KAL1246040.1"/>
    <property type="molecule type" value="Genomic_DNA"/>
</dbReference>
<name>A0ABR3L0U5_TRISP</name>
<proteinExistence type="predicted"/>
<feature type="region of interest" description="Disordered" evidence="1">
    <location>
        <begin position="101"/>
        <end position="172"/>
    </location>
</feature>
<gene>
    <name evidence="2" type="ORF">TSPI_06429</name>
</gene>
<evidence type="ECO:0000313" key="3">
    <source>
        <dbReference type="Proteomes" id="UP001558632"/>
    </source>
</evidence>